<evidence type="ECO:0000313" key="2">
    <source>
        <dbReference type="Proteomes" id="UP000499080"/>
    </source>
</evidence>
<dbReference type="AlphaFoldDB" id="A0A4Y2M6I2"/>
<organism evidence="1 2">
    <name type="scientific">Araneus ventricosus</name>
    <name type="common">Orbweaver spider</name>
    <name type="synonym">Epeira ventricosa</name>
    <dbReference type="NCBI Taxonomy" id="182803"/>
    <lineage>
        <taxon>Eukaryota</taxon>
        <taxon>Metazoa</taxon>
        <taxon>Ecdysozoa</taxon>
        <taxon>Arthropoda</taxon>
        <taxon>Chelicerata</taxon>
        <taxon>Arachnida</taxon>
        <taxon>Araneae</taxon>
        <taxon>Araneomorphae</taxon>
        <taxon>Entelegynae</taxon>
        <taxon>Araneoidea</taxon>
        <taxon>Araneidae</taxon>
        <taxon>Araneus</taxon>
    </lineage>
</organism>
<dbReference type="Proteomes" id="UP000499080">
    <property type="component" value="Unassembled WGS sequence"/>
</dbReference>
<proteinExistence type="predicted"/>
<sequence length="133" mass="16212">MNVSPQYRTIIQGITNGAEAWKKFKSHFNYLDICQLNMRILSKLFIDGKTRVLNFQKFWRRYWQRKQDFDNEKLTKLRFLWRVKQSLIRKEVAFPVHRDLQARKPSFRVETRSNHQESKSPRTLFRIVIQAPK</sequence>
<accession>A0A4Y2M6I2</accession>
<name>A0A4Y2M6I2_ARAVE</name>
<reference evidence="1 2" key="1">
    <citation type="journal article" date="2019" name="Sci. Rep.">
        <title>Orb-weaving spider Araneus ventricosus genome elucidates the spidroin gene catalogue.</title>
        <authorList>
            <person name="Kono N."/>
            <person name="Nakamura H."/>
            <person name="Ohtoshi R."/>
            <person name="Moran D.A.P."/>
            <person name="Shinohara A."/>
            <person name="Yoshida Y."/>
            <person name="Fujiwara M."/>
            <person name="Mori M."/>
            <person name="Tomita M."/>
            <person name="Arakawa K."/>
        </authorList>
    </citation>
    <scope>NUCLEOTIDE SEQUENCE [LARGE SCALE GENOMIC DNA]</scope>
</reference>
<protein>
    <submittedName>
        <fullName evidence="1">Uncharacterized protein</fullName>
    </submittedName>
</protein>
<evidence type="ECO:0000313" key="1">
    <source>
        <dbReference type="EMBL" id="GBN22279.1"/>
    </source>
</evidence>
<comment type="caution">
    <text evidence="1">The sequence shown here is derived from an EMBL/GenBank/DDBJ whole genome shotgun (WGS) entry which is preliminary data.</text>
</comment>
<dbReference type="EMBL" id="BGPR01202739">
    <property type="protein sequence ID" value="GBN22279.1"/>
    <property type="molecule type" value="Genomic_DNA"/>
</dbReference>
<gene>
    <name evidence="1" type="ORF">AVEN_203792_1</name>
</gene>
<keyword evidence="2" id="KW-1185">Reference proteome</keyword>